<dbReference type="Pfam" id="PF04203">
    <property type="entry name" value="Sortase"/>
    <property type="match status" value="1"/>
</dbReference>
<dbReference type="RefSeq" id="WP_055266645.1">
    <property type="nucleotide sequence ID" value="NZ_CABIXQ010000015.1"/>
</dbReference>
<feature type="active site" description="Acyl-thioester intermediate" evidence="2">
    <location>
        <position position="175"/>
    </location>
</feature>
<reference evidence="4 5" key="1">
    <citation type="submission" date="2015-09" db="EMBL/GenBank/DDBJ databases">
        <authorList>
            <consortium name="Pathogen Informatics"/>
        </authorList>
    </citation>
    <scope>NUCLEOTIDE SEQUENCE [LARGE SCALE GENOMIC DNA]</scope>
    <source>
        <strain evidence="4 5">2789STDY5834856</strain>
    </source>
</reference>
<dbReference type="InterPro" id="IPR042000">
    <property type="entry name" value="Sortase_D_2"/>
</dbReference>
<keyword evidence="3" id="KW-0472">Membrane</keyword>
<dbReference type="SUPFAM" id="SSF63817">
    <property type="entry name" value="Sortase"/>
    <property type="match status" value="1"/>
</dbReference>
<proteinExistence type="predicted"/>
<dbReference type="Proteomes" id="UP000095594">
    <property type="component" value="Unassembled WGS sequence"/>
</dbReference>
<dbReference type="NCBIfam" id="TIGR01076">
    <property type="entry name" value="sortase_fam"/>
    <property type="match status" value="1"/>
</dbReference>
<keyword evidence="3" id="KW-0812">Transmembrane</keyword>
<gene>
    <name evidence="4" type="ORF">ERS852471_02264</name>
</gene>
<keyword evidence="1" id="KW-0378">Hydrolase</keyword>
<feature type="active site" description="Proton donor/acceptor" evidence="2">
    <location>
        <position position="114"/>
    </location>
</feature>
<organism evidence="4 5">
    <name type="scientific">Clostridium disporicum</name>
    <dbReference type="NCBI Taxonomy" id="84024"/>
    <lineage>
        <taxon>Bacteria</taxon>
        <taxon>Bacillati</taxon>
        <taxon>Bacillota</taxon>
        <taxon>Clostridia</taxon>
        <taxon>Eubacteriales</taxon>
        <taxon>Clostridiaceae</taxon>
        <taxon>Clostridium</taxon>
    </lineage>
</organism>
<evidence type="ECO:0000256" key="2">
    <source>
        <dbReference type="PIRSR" id="PIRSR605754-1"/>
    </source>
</evidence>
<dbReference type="InterPro" id="IPR005754">
    <property type="entry name" value="Sortase"/>
</dbReference>
<dbReference type="Gene3D" id="2.40.260.10">
    <property type="entry name" value="Sortase"/>
    <property type="match status" value="1"/>
</dbReference>
<dbReference type="InterPro" id="IPR023365">
    <property type="entry name" value="Sortase_dom-sf"/>
</dbReference>
<evidence type="ECO:0000313" key="4">
    <source>
        <dbReference type="EMBL" id="CUO77148.1"/>
    </source>
</evidence>
<dbReference type="CDD" id="cd06166">
    <property type="entry name" value="Sortase_D_2"/>
    <property type="match status" value="1"/>
</dbReference>
<accession>A0A174HVH8</accession>
<feature type="transmembrane region" description="Helical" evidence="3">
    <location>
        <begin position="6"/>
        <end position="25"/>
    </location>
</feature>
<protein>
    <submittedName>
        <fullName evidence="4">Sortase</fullName>
    </submittedName>
</protein>
<sequence>MDKFRRGIGLLLIAVGLIIIGTVVYKKVETIRKQKAVIEMFESSISEGSLTSKEEVNLEDINGYTPIAIIEIPSIKLSQALVEGISDDVLKYFLGHFNDSAAPGEKGNFAVAGHRVSDYTDAFINLYKVKAGDEVIVKTHDKKYTYVVEDNFIVEPEDVHVLDDTKEATMTLVTCTVGAKQRVIVKGRLISEEELNS</sequence>
<evidence type="ECO:0000256" key="1">
    <source>
        <dbReference type="ARBA" id="ARBA00022801"/>
    </source>
</evidence>
<dbReference type="EMBL" id="CYZX01000015">
    <property type="protein sequence ID" value="CUO77148.1"/>
    <property type="molecule type" value="Genomic_DNA"/>
</dbReference>
<name>A0A174HVH8_9CLOT</name>
<evidence type="ECO:0000313" key="5">
    <source>
        <dbReference type="Proteomes" id="UP000095594"/>
    </source>
</evidence>
<evidence type="ECO:0000256" key="3">
    <source>
        <dbReference type="SAM" id="Phobius"/>
    </source>
</evidence>
<dbReference type="GO" id="GO:0016787">
    <property type="term" value="F:hydrolase activity"/>
    <property type="evidence" value="ECO:0007669"/>
    <property type="project" value="UniProtKB-KW"/>
</dbReference>
<dbReference type="OrthoDB" id="154054at2"/>
<keyword evidence="3" id="KW-1133">Transmembrane helix</keyword>
<dbReference type="AlphaFoldDB" id="A0A174HVH8"/>